<organism evidence="2 3">
    <name type="scientific">Pseudocercospora eumusae</name>
    <dbReference type="NCBI Taxonomy" id="321146"/>
    <lineage>
        <taxon>Eukaryota</taxon>
        <taxon>Fungi</taxon>
        <taxon>Dikarya</taxon>
        <taxon>Ascomycota</taxon>
        <taxon>Pezizomycotina</taxon>
        <taxon>Dothideomycetes</taxon>
        <taxon>Dothideomycetidae</taxon>
        <taxon>Mycosphaerellales</taxon>
        <taxon>Mycosphaerellaceae</taxon>
        <taxon>Pseudocercospora</taxon>
    </lineage>
</organism>
<proteinExistence type="predicted"/>
<evidence type="ECO:0000313" key="2">
    <source>
        <dbReference type="EMBL" id="KXT02008.1"/>
    </source>
</evidence>
<reference evidence="2 3" key="1">
    <citation type="submission" date="2015-07" db="EMBL/GenBank/DDBJ databases">
        <title>Comparative genomics of the Sigatoka disease complex on banana suggests a link between parallel evolutionary changes in Pseudocercospora fijiensis and Pseudocercospora eumusae and increased virulence on the banana host.</title>
        <authorList>
            <person name="Chang T.-C."/>
            <person name="Salvucci A."/>
            <person name="Crous P.W."/>
            <person name="Stergiopoulos I."/>
        </authorList>
    </citation>
    <scope>NUCLEOTIDE SEQUENCE [LARGE SCALE GENOMIC DNA]</scope>
    <source>
        <strain evidence="2 3">CBS 114824</strain>
    </source>
</reference>
<gene>
    <name evidence="2" type="ORF">AC578_6581</name>
</gene>
<dbReference type="AlphaFoldDB" id="A0A139HHR5"/>
<dbReference type="EMBL" id="LFZN01000047">
    <property type="protein sequence ID" value="KXT02008.1"/>
    <property type="molecule type" value="Genomic_DNA"/>
</dbReference>
<evidence type="ECO:0000256" key="1">
    <source>
        <dbReference type="SAM" id="MobiDB-lite"/>
    </source>
</evidence>
<keyword evidence="3" id="KW-1185">Reference proteome</keyword>
<accession>A0A139HHR5</accession>
<name>A0A139HHR5_9PEZI</name>
<evidence type="ECO:0000313" key="3">
    <source>
        <dbReference type="Proteomes" id="UP000070133"/>
    </source>
</evidence>
<comment type="caution">
    <text evidence="2">The sequence shown here is derived from an EMBL/GenBank/DDBJ whole genome shotgun (WGS) entry which is preliminary data.</text>
</comment>
<dbReference type="Proteomes" id="UP000070133">
    <property type="component" value="Unassembled WGS sequence"/>
</dbReference>
<feature type="compositionally biased region" description="Polar residues" evidence="1">
    <location>
        <begin position="29"/>
        <end position="43"/>
    </location>
</feature>
<protein>
    <submittedName>
        <fullName evidence="2">Uncharacterized protein</fullName>
    </submittedName>
</protein>
<sequence>MRLGIAFSRTQFCAADPNSGPMKQPPQHPSRTQPATAKDTSPPITIPKSLPAQDREFLPSVRLSTFSGDDANPYQLHLISLTVA</sequence>
<feature type="region of interest" description="Disordered" evidence="1">
    <location>
        <begin position="12"/>
        <end position="50"/>
    </location>
</feature>